<sequence length="115" mass="13944">MLSKERKKVLRIMDELNKYFIENTDTCHITSTLDFNKETTIRFRVHLKDKEEIERVKQKLEKIFSVQRYREVEELYWNLTGDAYTSDETNLVGMMVDEFSIEVEDDVLILYLIRR</sequence>
<organism evidence="1 2">
    <name type="scientific">Caloramator proteoclasticus DSM 10124</name>
    <dbReference type="NCBI Taxonomy" id="1121262"/>
    <lineage>
        <taxon>Bacteria</taxon>
        <taxon>Bacillati</taxon>
        <taxon>Bacillota</taxon>
        <taxon>Clostridia</taxon>
        <taxon>Eubacteriales</taxon>
        <taxon>Clostridiaceae</taxon>
        <taxon>Caloramator</taxon>
    </lineage>
</organism>
<gene>
    <name evidence="1" type="ORF">SAMN02746091_00488</name>
</gene>
<evidence type="ECO:0000313" key="2">
    <source>
        <dbReference type="Proteomes" id="UP000184423"/>
    </source>
</evidence>
<keyword evidence="2" id="KW-1185">Reference proteome</keyword>
<accession>A0A1M4TUY4</accession>
<name>A0A1M4TUY4_9CLOT</name>
<reference evidence="2" key="1">
    <citation type="submission" date="2016-11" db="EMBL/GenBank/DDBJ databases">
        <authorList>
            <person name="Varghese N."/>
            <person name="Submissions S."/>
        </authorList>
    </citation>
    <scope>NUCLEOTIDE SEQUENCE [LARGE SCALE GENOMIC DNA]</scope>
    <source>
        <strain evidence="2">DSM 10124</strain>
    </source>
</reference>
<proteinExistence type="predicted"/>
<dbReference type="EMBL" id="FQVG01000005">
    <property type="protein sequence ID" value="SHE48262.1"/>
    <property type="molecule type" value="Genomic_DNA"/>
</dbReference>
<dbReference type="Proteomes" id="UP000184423">
    <property type="component" value="Unassembled WGS sequence"/>
</dbReference>
<dbReference type="AlphaFoldDB" id="A0A1M4TUY4"/>
<protein>
    <submittedName>
        <fullName evidence="1">Uncharacterized protein</fullName>
    </submittedName>
</protein>
<evidence type="ECO:0000313" key="1">
    <source>
        <dbReference type="EMBL" id="SHE48262.1"/>
    </source>
</evidence>
<dbReference type="RefSeq" id="WP_073247812.1">
    <property type="nucleotide sequence ID" value="NZ_FQVG01000005.1"/>
</dbReference>